<dbReference type="InterPro" id="IPR046847">
    <property type="entry name" value="Xre-like_HTH"/>
</dbReference>
<organism evidence="3 4">
    <name type="scientific">Vibrio cidicii</name>
    <dbReference type="NCBI Taxonomy" id="1763883"/>
    <lineage>
        <taxon>Bacteria</taxon>
        <taxon>Pseudomonadati</taxon>
        <taxon>Pseudomonadota</taxon>
        <taxon>Gammaproteobacteria</taxon>
        <taxon>Vibrionales</taxon>
        <taxon>Vibrionaceae</taxon>
        <taxon>Vibrio</taxon>
    </lineage>
</organism>
<dbReference type="NCBIfam" id="TIGR02293">
    <property type="entry name" value="TAS_TIGR02293"/>
    <property type="match status" value="1"/>
</dbReference>
<dbReference type="InterPro" id="IPR011979">
    <property type="entry name" value="Antitox_Xre"/>
</dbReference>
<dbReference type="GO" id="GO:0003677">
    <property type="term" value="F:DNA binding"/>
    <property type="evidence" value="ECO:0007669"/>
    <property type="project" value="InterPro"/>
</dbReference>
<dbReference type="Proteomes" id="UP000075349">
    <property type="component" value="Unassembled WGS sequence"/>
</dbReference>
<dbReference type="EMBL" id="LOMK01000001">
    <property type="protein sequence ID" value="KYN26150.1"/>
    <property type="molecule type" value="Genomic_DNA"/>
</dbReference>
<name>A0A151JK40_9VIBR</name>
<evidence type="ECO:0000259" key="2">
    <source>
        <dbReference type="Pfam" id="PF20432"/>
    </source>
</evidence>
<dbReference type="Pfam" id="PF09722">
    <property type="entry name" value="Xre_MbcA_ParS_C"/>
    <property type="match status" value="1"/>
</dbReference>
<protein>
    <submittedName>
        <fullName evidence="3">Uncharacterized protein</fullName>
    </submittedName>
</protein>
<evidence type="ECO:0000313" key="3">
    <source>
        <dbReference type="EMBL" id="KYN26150.1"/>
    </source>
</evidence>
<dbReference type="Pfam" id="PF20432">
    <property type="entry name" value="Xre-like-HTH"/>
    <property type="match status" value="1"/>
</dbReference>
<dbReference type="AlphaFoldDB" id="A0A151JK40"/>
<gene>
    <name evidence="3" type="ORF">AUQ44_13440</name>
</gene>
<evidence type="ECO:0000259" key="1">
    <source>
        <dbReference type="Pfam" id="PF09722"/>
    </source>
</evidence>
<reference evidence="4" key="1">
    <citation type="submission" date="2015-12" db="EMBL/GenBank/DDBJ databases">
        <authorList>
            <person name="Tarr C.L."/>
            <person name="Gladney L.M."/>
        </authorList>
    </citation>
    <scope>NUCLEOTIDE SEQUENCE [LARGE SCALE GENOMIC DNA]</scope>
    <source>
        <strain evidence="4">2756-81</strain>
    </source>
</reference>
<feature type="domain" description="Antitoxin Xre-like helix-turn-helix" evidence="2">
    <location>
        <begin position="25"/>
        <end position="83"/>
    </location>
</feature>
<proteinExistence type="predicted"/>
<evidence type="ECO:0000313" key="4">
    <source>
        <dbReference type="Proteomes" id="UP000075349"/>
    </source>
</evidence>
<dbReference type="InterPro" id="IPR024467">
    <property type="entry name" value="Xre/MbcA/ParS-like_toxin-bd"/>
</dbReference>
<comment type="caution">
    <text evidence="3">The sequence shown here is derived from an EMBL/GenBank/DDBJ whole genome shotgun (WGS) entry which is preliminary data.</text>
</comment>
<feature type="domain" description="Antitoxin Xre/MbcA/ParS-like toxin-binding" evidence="1">
    <location>
        <begin position="89"/>
        <end position="138"/>
    </location>
</feature>
<sequence length="141" mass="15562">MFSAAYEMLGGEKCKAQSVIDCLKIIHQGLPVGALDRGMLTLGLTKKDYAKIIGVNLRTLQRKMKEPNATLSPTASEHALMLADMAIKADEYFGDCDATLRWLNKPSLVFENETPLSFCDTITGIILVTEEINKLKYGYTA</sequence>
<accession>A0A151JK40</accession>